<organism evidence="10 11">
    <name type="scientific">Mannheimia pernigra</name>
    <dbReference type="NCBI Taxonomy" id="111844"/>
    <lineage>
        <taxon>Bacteria</taxon>
        <taxon>Pseudomonadati</taxon>
        <taxon>Pseudomonadota</taxon>
        <taxon>Gammaproteobacteria</taxon>
        <taxon>Pasteurellales</taxon>
        <taxon>Pasteurellaceae</taxon>
        <taxon>Mannheimia</taxon>
    </lineage>
</organism>
<evidence type="ECO:0000256" key="7">
    <source>
        <dbReference type="ARBA" id="ARBA00035245"/>
    </source>
</evidence>
<evidence type="ECO:0000256" key="4">
    <source>
        <dbReference type="ARBA" id="ARBA00022884"/>
    </source>
</evidence>
<dbReference type="PROSITE" id="PS00358">
    <property type="entry name" value="RIBOSOMAL_L5"/>
    <property type="match status" value="1"/>
</dbReference>
<dbReference type="NCBIfam" id="NF000585">
    <property type="entry name" value="PRK00010.1"/>
    <property type="match status" value="1"/>
</dbReference>
<dbReference type="InterPro" id="IPR022803">
    <property type="entry name" value="Ribosomal_uL5_dom_sf"/>
</dbReference>
<sequence>MAKLHDYYRDTVVNELKEKFNYSSVMQVPQIEKITLNMGVGEALTDKKLLDNAVADLAAISGQKPLVTKARKSVAGFKIRQGYPIGCKVTLRGERMWEFFERLITIAVPRIRDFRGLNAKSFDGRGNYSMGVREQIIFPEIDYDKVDRVRGLDITITTTAKNDEEGQALLAAFNFPFRK</sequence>
<evidence type="ECO:0000256" key="9">
    <source>
        <dbReference type="RuleBase" id="RU003930"/>
    </source>
</evidence>
<accession>A0A857ET46</accession>
<keyword evidence="4 8" id="KW-0694">RNA-binding</keyword>
<evidence type="ECO:0000313" key="11">
    <source>
        <dbReference type="Proteomes" id="UP000509660"/>
    </source>
</evidence>
<proteinExistence type="inferred from homology"/>
<dbReference type="EMBL" id="CP055306">
    <property type="protein sequence ID" value="QLB39854.1"/>
    <property type="molecule type" value="Genomic_DNA"/>
</dbReference>
<evidence type="ECO:0000313" key="10">
    <source>
        <dbReference type="EMBL" id="QLB39854.1"/>
    </source>
</evidence>
<keyword evidence="6 8" id="KW-0687">Ribonucleoprotein</keyword>
<accession>A0A7D5HPW3</accession>
<dbReference type="InterPro" id="IPR020930">
    <property type="entry name" value="Ribosomal_uL5_bac-type"/>
</dbReference>
<name>A0A857ET46_9PAST</name>
<dbReference type="Proteomes" id="UP000509660">
    <property type="component" value="Chromosome"/>
</dbReference>
<dbReference type="Gene3D" id="3.30.1440.10">
    <property type="match status" value="1"/>
</dbReference>
<dbReference type="PIRSF" id="PIRSF002161">
    <property type="entry name" value="Ribosomal_L5"/>
    <property type="match status" value="1"/>
</dbReference>
<dbReference type="RefSeq" id="WP_159628731.1">
    <property type="nucleotide sequence ID" value="NZ_CP046531.1"/>
</dbReference>
<dbReference type="Pfam" id="PF00673">
    <property type="entry name" value="Ribosomal_L5_C"/>
    <property type="match status" value="1"/>
</dbReference>
<evidence type="ECO:0000256" key="2">
    <source>
        <dbReference type="ARBA" id="ARBA00022555"/>
    </source>
</evidence>
<dbReference type="GO" id="GO:0019843">
    <property type="term" value="F:rRNA binding"/>
    <property type="evidence" value="ECO:0007669"/>
    <property type="project" value="UniProtKB-UniRule"/>
</dbReference>
<evidence type="ECO:0000256" key="8">
    <source>
        <dbReference type="HAMAP-Rule" id="MF_01333"/>
    </source>
</evidence>
<dbReference type="InterPro" id="IPR002132">
    <property type="entry name" value="Ribosomal_uL5"/>
</dbReference>
<dbReference type="InterPro" id="IPR031310">
    <property type="entry name" value="Ribosomal_uL5_N"/>
</dbReference>
<comment type="similarity">
    <text evidence="1 8 9">Belongs to the universal ribosomal protein uL5 family.</text>
</comment>
<dbReference type="AlphaFoldDB" id="A0A857ET46"/>
<comment type="function">
    <text evidence="8">This is 1 of the proteins that bind and probably mediate the attachment of the 5S RNA into the large ribosomal subunit, where it forms part of the central protuberance. In the 70S ribosome it contacts protein S13 of the 30S subunit (bridge B1b), connecting the 2 subunits; this bridge is implicated in subunit movement. Contacts the P site tRNA; the 5S rRNA and some of its associated proteins might help stabilize positioning of ribosome-bound tRNAs.</text>
</comment>
<dbReference type="GO" id="GO:0006412">
    <property type="term" value="P:translation"/>
    <property type="evidence" value="ECO:0007669"/>
    <property type="project" value="UniProtKB-UniRule"/>
</dbReference>
<gene>
    <name evidence="8 10" type="primary">rplE</name>
    <name evidence="10" type="ORF">HV559_02625</name>
</gene>
<comment type="subunit">
    <text evidence="8">Part of the 50S ribosomal subunit; part of the 5S rRNA/L5/L18/L25 subcomplex. Contacts the 5S rRNA and the P site tRNA. Forms a bridge to the 30S subunit in the 70S ribosome.</text>
</comment>
<dbReference type="SUPFAM" id="SSF55282">
    <property type="entry name" value="RL5-like"/>
    <property type="match status" value="1"/>
</dbReference>
<keyword evidence="11" id="KW-1185">Reference proteome</keyword>
<dbReference type="InterPro" id="IPR031309">
    <property type="entry name" value="Ribosomal_uL5_C"/>
</dbReference>
<keyword evidence="2 8" id="KW-0820">tRNA-binding</keyword>
<dbReference type="GO" id="GO:0000049">
    <property type="term" value="F:tRNA binding"/>
    <property type="evidence" value="ECO:0007669"/>
    <property type="project" value="UniProtKB-UniRule"/>
</dbReference>
<evidence type="ECO:0000256" key="1">
    <source>
        <dbReference type="ARBA" id="ARBA00008553"/>
    </source>
</evidence>
<dbReference type="PANTHER" id="PTHR11994">
    <property type="entry name" value="60S RIBOSOMAL PROTEIN L11-RELATED"/>
    <property type="match status" value="1"/>
</dbReference>
<protein>
    <recommendedName>
        <fullName evidence="7 8">Large ribosomal subunit protein uL5</fullName>
    </recommendedName>
</protein>
<dbReference type="GO" id="GO:1990904">
    <property type="term" value="C:ribonucleoprotein complex"/>
    <property type="evidence" value="ECO:0007669"/>
    <property type="project" value="UniProtKB-KW"/>
</dbReference>
<evidence type="ECO:0000256" key="6">
    <source>
        <dbReference type="ARBA" id="ARBA00023274"/>
    </source>
</evidence>
<dbReference type="InterPro" id="IPR020929">
    <property type="entry name" value="Ribosomal_uL5_CS"/>
</dbReference>
<dbReference type="FunFam" id="3.30.1440.10:FF:000001">
    <property type="entry name" value="50S ribosomal protein L5"/>
    <property type="match status" value="1"/>
</dbReference>
<keyword evidence="3 8" id="KW-0699">rRNA-binding</keyword>
<keyword evidence="5 8" id="KW-0689">Ribosomal protein</keyword>
<evidence type="ECO:0000256" key="3">
    <source>
        <dbReference type="ARBA" id="ARBA00022730"/>
    </source>
</evidence>
<dbReference type="Pfam" id="PF00281">
    <property type="entry name" value="Ribosomal_L5"/>
    <property type="match status" value="1"/>
</dbReference>
<dbReference type="HAMAP" id="MF_01333_B">
    <property type="entry name" value="Ribosomal_uL5_B"/>
    <property type="match status" value="1"/>
</dbReference>
<dbReference type="GO" id="GO:0005840">
    <property type="term" value="C:ribosome"/>
    <property type="evidence" value="ECO:0007669"/>
    <property type="project" value="UniProtKB-KW"/>
</dbReference>
<evidence type="ECO:0000256" key="5">
    <source>
        <dbReference type="ARBA" id="ARBA00022980"/>
    </source>
</evidence>
<reference evidence="10 11" key="1">
    <citation type="submission" date="2020-06" db="EMBL/GenBank/DDBJ databases">
        <title>Mannheimia pernigra sp. nov. isolated from bovine respiratory tract.</title>
        <authorList>
            <person name="Kuhnert P."/>
            <person name="Akarsu-Egger H."/>
        </authorList>
    </citation>
    <scope>NUCLEOTIDE SEQUENCE [LARGE SCALE GENOMIC DNA]</scope>
    <source>
        <strain evidence="10 11">BNO311</strain>
    </source>
</reference>
<dbReference type="GO" id="GO:0003735">
    <property type="term" value="F:structural constituent of ribosome"/>
    <property type="evidence" value="ECO:0007669"/>
    <property type="project" value="InterPro"/>
</dbReference>